<keyword evidence="2" id="KW-1185">Reference proteome</keyword>
<name>A0ABN2LAB8_9MICO</name>
<organism evidence="1 2">
    <name type="scientific">Nostocoides veronense</name>
    <dbReference type="NCBI Taxonomy" id="330836"/>
    <lineage>
        <taxon>Bacteria</taxon>
        <taxon>Bacillati</taxon>
        <taxon>Actinomycetota</taxon>
        <taxon>Actinomycetes</taxon>
        <taxon>Micrococcales</taxon>
        <taxon>Intrasporangiaceae</taxon>
        <taxon>Nostocoides</taxon>
    </lineage>
</organism>
<dbReference type="Proteomes" id="UP001499938">
    <property type="component" value="Unassembled WGS sequence"/>
</dbReference>
<evidence type="ECO:0000313" key="1">
    <source>
        <dbReference type="EMBL" id="GAA1781608.1"/>
    </source>
</evidence>
<protein>
    <submittedName>
        <fullName evidence="1">Uncharacterized protein</fullName>
    </submittedName>
</protein>
<reference evidence="1 2" key="1">
    <citation type="journal article" date="2019" name="Int. J. Syst. Evol. Microbiol.">
        <title>The Global Catalogue of Microorganisms (GCM) 10K type strain sequencing project: providing services to taxonomists for standard genome sequencing and annotation.</title>
        <authorList>
            <consortium name="The Broad Institute Genomics Platform"/>
            <consortium name="The Broad Institute Genome Sequencing Center for Infectious Disease"/>
            <person name="Wu L."/>
            <person name="Ma J."/>
        </authorList>
    </citation>
    <scope>NUCLEOTIDE SEQUENCE [LARGE SCALE GENOMIC DNA]</scope>
    <source>
        <strain evidence="1 2">JCM 15592</strain>
    </source>
</reference>
<evidence type="ECO:0000313" key="2">
    <source>
        <dbReference type="Proteomes" id="UP001499938"/>
    </source>
</evidence>
<dbReference type="RefSeq" id="WP_344080443.1">
    <property type="nucleotide sequence ID" value="NZ_BAAAPO010000006.1"/>
</dbReference>
<sequence>MWDLVEESPRHLSHDLPCLHCGHAAHTYLPCDDACECERSPIPGVYDARELLVQLT</sequence>
<proteinExistence type="predicted"/>
<accession>A0ABN2LAB8</accession>
<comment type="caution">
    <text evidence="1">The sequence shown here is derived from an EMBL/GenBank/DDBJ whole genome shotgun (WGS) entry which is preliminary data.</text>
</comment>
<gene>
    <name evidence="1" type="ORF">GCM10009811_03790</name>
</gene>
<dbReference type="EMBL" id="BAAAPO010000006">
    <property type="protein sequence ID" value="GAA1781608.1"/>
    <property type="molecule type" value="Genomic_DNA"/>
</dbReference>